<accession>A0A4D9DUB0</accession>
<comment type="caution">
    <text evidence="1">The sequence shown here is derived from an EMBL/GenBank/DDBJ whole genome shotgun (WGS) entry which is preliminary data.</text>
</comment>
<reference evidence="1 2" key="2">
    <citation type="submission" date="2019-04" db="EMBL/GenBank/DDBJ databases">
        <title>The genome sequence of big-headed turtle.</title>
        <authorList>
            <person name="Gong S."/>
        </authorList>
    </citation>
    <scope>NUCLEOTIDE SEQUENCE [LARGE SCALE GENOMIC DNA]</scope>
    <source>
        <strain evidence="1">DO16091913</strain>
        <tissue evidence="1">Muscle</tissue>
    </source>
</reference>
<proteinExistence type="predicted"/>
<name>A0A4D9DUB0_9SAUR</name>
<dbReference type="Proteomes" id="UP000297703">
    <property type="component" value="Unassembled WGS sequence"/>
</dbReference>
<sequence length="58" mass="6532">MRTRTIKFSRDLGLPLLAGKLCGEVSRELSPEVSRDLFRSAPVWFFPNSQPTAPREVA</sequence>
<evidence type="ECO:0000313" key="2">
    <source>
        <dbReference type="Proteomes" id="UP000297703"/>
    </source>
</evidence>
<gene>
    <name evidence="1" type="ORF">DR999_PMT19776</name>
</gene>
<organism evidence="1 2">
    <name type="scientific">Platysternon megacephalum</name>
    <name type="common">big-headed turtle</name>
    <dbReference type="NCBI Taxonomy" id="55544"/>
    <lineage>
        <taxon>Eukaryota</taxon>
        <taxon>Metazoa</taxon>
        <taxon>Chordata</taxon>
        <taxon>Craniata</taxon>
        <taxon>Vertebrata</taxon>
        <taxon>Euteleostomi</taxon>
        <taxon>Archelosauria</taxon>
        <taxon>Testudinata</taxon>
        <taxon>Testudines</taxon>
        <taxon>Cryptodira</taxon>
        <taxon>Durocryptodira</taxon>
        <taxon>Testudinoidea</taxon>
        <taxon>Platysternidae</taxon>
        <taxon>Platysternon</taxon>
    </lineage>
</organism>
<keyword evidence="2" id="KW-1185">Reference proteome</keyword>
<dbReference type="AlphaFoldDB" id="A0A4D9DUB0"/>
<reference evidence="1 2" key="1">
    <citation type="submission" date="2019-04" db="EMBL/GenBank/DDBJ databases">
        <title>Draft genome of the big-headed turtle Platysternon megacephalum.</title>
        <authorList>
            <person name="Gong S."/>
        </authorList>
    </citation>
    <scope>NUCLEOTIDE SEQUENCE [LARGE SCALE GENOMIC DNA]</scope>
    <source>
        <strain evidence="1">DO16091913</strain>
        <tissue evidence="1">Muscle</tissue>
    </source>
</reference>
<dbReference type="EMBL" id="QXTE01000410">
    <property type="protein sequence ID" value="TFJ98283.1"/>
    <property type="molecule type" value="Genomic_DNA"/>
</dbReference>
<protein>
    <submittedName>
        <fullName evidence="1">Pulmonary surfactant-associated protein B</fullName>
    </submittedName>
</protein>
<evidence type="ECO:0000313" key="1">
    <source>
        <dbReference type="EMBL" id="TFJ98283.1"/>
    </source>
</evidence>